<accession>A0ABS2G8D1</accession>
<evidence type="ECO:0000313" key="3">
    <source>
        <dbReference type="Proteomes" id="UP000729290"/>
    </source>
</evidence>
<keyword evidence="3" id="KW-1185">Reference proteome</keyword>
<evidence type="ECO:0000256" key="1">
    <source>
        <dbReference type="SAM" id="SignalP"/>
    </source>
</evidence>
<feature type="signal peptide" evidence="1">
    <location>
        <begin position="1"/>
        <end position="18"/>
    </location>
</feature>
<dbReference type="PROSITE" id="PS51257">
    <property type="entry name" value="PROKAR_LIPOPROTEIN"/>
    <property type="match status" value="1"/>
</dbReference>
<dbReference type="RefSeq" id="WP_205133109.1">
    <property type="nucleotide sequence ID" value="NZ_JACSNT010000004.1"/>
</dbReference>
<evidence type="ECO:0000313" key="2">
    <source>
        <dbReference type="EMBL" id="MBM6876913.1"/>
    </source>
</evidence>
<comment type="caution">
    <text evidence="2">The sequence shown here is derived from an EMBL/GenBank/DDBJ whole genome shotgun (WGS) entry which is preliminary data.</text>
</comment>
<feature type="chain" id="PRO_5046543036" evidence="1">
    <location>
        <begin position="19"/>
        <end position="162"/>
    </location>
</feature>
<protein>
    <submittedName>
        <fullName evidence="2">Uncharacterized protein</fullName>
    </submittedName>
</protein>
<reference evidence="2 3" key="1">
    <citation type="journal article" date="2021" name="Sci. Rep.">
        <title>The distribution of antibiotic resistance genes in chicken gut microbiota commensals.</title>
        <authorList>
            <person name="Juricova H."/>
            <person name="Matiasovicova J."/>
            <person name="Kubasova T."/>
            <person name="Cejkova D."/>
            <person name="Rychlik I."/>
        </authorList>
    </citation>
    <scope>NUCLEOTIDE SEQUENCE [LARGE SCALE GENOMIC DNA]</scope>
    <source>
        <strain evidence="2 3">An431b</strain>
    </source>
</reference>
<sequence length="162" mass="17460">MKKLFAISLAIVALLALAACGSKTTVQDTISKELGLDVSGGKEVLNISTYSGGEGTSCVAVTLDDDTVLDAIKNNTEWKAFPLDETVQTLVYGMEDGTSKEGPFLADENGDPIVPEIQNGYYLLIDRHSDTKSNILERGSFNFTVGLYDTDSNTLYCCKLDT</sequence>
<dbReference type="Proteomes" id="UP000729290">
    <property type="component" value="Unassembled WGS sequence"/>
</dbReference>
<organism evidence="2 3">
    <name type="scientific">Anaerotignum lactatifermentans</name>
    <dbReference type="NCBI Taxonomy" id="160404"/>
    <lineage>
        <taxon>Bacteria</taxon>
        <taxon>Bacillati</taxon>
        <taxon>Bacillota</taxon>
        <taxon>Clostridia</taxon>
        <taxon>Lachnospirales</taxon>
        <taxon>Anaerotignaceae</taxon>
        <taxon>Anaerotignum</taxon>
    </lineage>
</organism>
<keyword evidence="1" id="KW-0732">Signal</keyword>
<name>A0ABS2G8D1_9FIRM</name>
<dbReference type="EMBL" id="JACSNV010000002">
    <property type="protein sequence ID" value="MBM6876913.1"/>
    <property type="molecule type" value="Genomic_DNA"/>
</dbReference>
<proteinExistence type="predicted"/>
<gene>
    <name evidence="2" type="ORF">H9X83_01900</name>
</gene>